<protein>
    <submittedName>
        <fullName evidence="1">Uncharacterized protein</fullName>
    </submittedName>
</protein>
<dbReference type="NCBIfam" id="NF041065">
    <property type="entry name" value="DpdH"/>
    <property type="match status" value="1"/>
</dbReference>
<dbReference type="EMBL" id="FXTJ01000006">
    <property type="protein sequence ID" value="SMO89097.1"/>
    <property type="molecule type" value="Genomic_DNA"/>
</dbReference>
<dbReference type="AlphaFoldDB" id="A0A521EYZ8"/>
<evidence type="ECO:0000313" key="2">
    <source>
        <dbReference type="Proteomes" id="UP000317484"/>
    </source>
</evidence>
<sequence>MSDFAGFVCWDKSTVTATIATEAVSPSRSVFLATHAPLDIHRTPVTGGRSGVPRVVSEQDVLRDFLTRPTNNGVLIMPVLGDSGAGKSHLVRWVAARTGSTSDRQVIYLPKDNTSLAGVINLLLADNHGSPFDEIRADMARIGREISQTALERSLLDQLAAALLEATPGPPQERALLGKQGLYVLLHDPFFREKLLRPGSLIPRRAAHAINGRDTEDGDVPLQFTVEDLPLDLTDIDEAALVSRRLYGRLASDPQLQVVAADLLQKHLDVAVMQATSLGVGRVYDAFLEIRRALAGKKEIVLLVEDFALVQGVQRDLLDAITETGERAGTQVLAPVRTLMAVTTGYFGALPDTVRTRVDSCSPYRYELRVTLSDDGARNTRAESRVVDMIGRYLNAARIGRERLDMLGVEDEASTPNACATCLVQEPCHSGFGTSSAGHGLYPYNESALLRAVRASASPERPDVFNPRGALARVVRTVLQDHEDDVRSGRFPNEHFASKFPPSRMETVLPDAVRARINELDPGAGGRRQALLQYWGDGPSELINLAPQIHDAFRIPQLPTDVIDAPTALPSRTQEPEPAGKLSDRELLPASVQRRLDQIEHWSLRGESFPEDLAREIRQIIRTAVLSRASWTDPVMKEPSTAILDKAWPRSARTVSIEGAAEAIARNVQPPIRFDRTPENAVFFADLVRLRAGIVEGTLQTRLRLDRLAELHAPTARRAVVSVLQSGDAELVSALRVSIVGASLAGVVVPGASDQALLNAALVDLTGFVRTDDATRSPLWKRALERHLSVRSALVRALREATGVSQGVSGEVHAVDARRLLPLVREASTKWRVSTDDEMPEWARPGYTPLLTVDDAVTEELRRLTELVAAIRLRLPIGTSLSQTFKAVSAAIDAGERHGFVRHTDLRLLRARNGAAEDLSTRALEVLESDLSSLDTSSSFETRLRVAAADRGNSLTRLLDYLEENEAWLDAGLAMPTGDESSEASELLRRLGAVVSDWSLLVSARESGS</sequence>
<organism evidence="1 2">
    <name type="scientific">Geodermatophilus aquaeductus</name>
    <dbReference type="NCBI Taxonomy" id="1564161"/>
    <lineage>
        <taxon>Bacteria</taxon>
        <taxon>Bacillati</taxon>
        <taxon>Actinomycetota</taxon>
        <taxon>Actinomycetes</taxon>
        <taxon>Geodermatophilales</taxon>
        <taxon>Geodermatophilaceae</taxon>
        <taxon>Geodermatophilus</taxon>
    </lineage>
</organism>
<gene>
    <name evidence="1" type="ORF">SAMN06273567_106143</name>
</gene>
<name>A0A521EYZ8_9ACTN</name>
<dbReference type="SUPFAM" id="SSF52540">
    <property type="entry name" value="P-loop containing nucleoside triphosphate hydrolases"/>
    <property type="match status" value="1"/>
</dbReference>
<proteinExistence type="predicted"/>
<dbReference type="RefSeq" id="WP_142459493.1">
    <property type="nucleotide sequence ID" value="NZ_FXTJ01000006.1"/>
</dbReference>
<dbReference type="Proteomes" id="UP000317484">
    <property type="component" value="Unassembled WGS sequence"/>
</dbReference>
<accession>A0A521EYZ8</accession>
<evidence type="ECO:0000313" key="1">
    <source>
        <dbReference type="EMBL" id="SMO89097.1"/>
    </source>
</evidence>
<reference evidence="1 2" key="1">
    <citation type="submission" date="2017-05" db="EMBL/GenBank/DDBJ databases">
        <authorList>
            <person name="Varghese N."/>
            <person name="Submissions S."/>
        </authorList>
    </citation>
    <scope>NUCLEOTIDE SEQUENCE [LARGE SCALE GENOMIC DNA]</scope>
    <source>
        <strain evidence="1 2">DSM 46834</strain>
    </source>
</reference>
<dbReference type="InterPro" id="IPR027417">
    <property type="entry name" value="P-loop_NTPase"/>
</dbReference>
<keyword evidence="2" id="KW-1185">Reference proteome</keyword>